<comment type="caution">
    <text evidence="8">The sequence shown here is derived from an EMBL/GenBank/DDBJ whole genome shotgun (WGS) entry which is preliminary data.</text>
</comment>
<dbReference type="PANTHER" id="PTHR27008:SF499">
    <property type="entry name" value="OS06G0581500 PROTEIN"/>
    <property type="match status" value="1"/>
</dbReference>
<evidence type="ECO:0000256" key="2">
    <source>
        <dbReference type="ARBA" id="ARBA00022614"/>
    </source>
</evidence>
<keyword evidence="5" id="KW-1133">Transmembrane helix</keyword>
<accession>A0A2I0H2F6</accession>
<dbReference type="AlphaFoldDB" id="A0A2I0H2F6"/>
<dbReference type="GO" id="GO:0005524">
    <property type="term" value="F:ATP binding"/>
    <property type="evidence" value="ECO:0007669"/>
    <property type="project" value="InterPro"/>
</dbReference>
<sequence length="88" mass="9951">MVVAVKVLNLARYGAAKSFILECKALRNIRHMNLVKVITACSSTDYQGNDFKALIYEFMVNGSLDGWLHPVVERIEIEEEAPKQLNLL</sequence>
<evidence type="ECO:0000256" key="4">
    <source>
        <dbReference type="ARBA" id="ARBA00022737"/>
    </source>
</evidence>
<evidence type="ECO:0000256" key="6">
    <source>
        <dbReference type="ARBA" id="ARBA00023136"/>
    </source>
</evidence>
<evidence type="ECO:0000259" key="7">
    <source>
        <dbReference type="PROSITE" id="PS50011"/>
    </source>
</evidence>
<dbReference type="STRING" id="22663.A0A2I0H2F6"/>
<keyword evidence="4" id="KW-0677">Repeat</keyword>
<evidence type="ECO:0000313" key="9">
    <source>
        <dbReference type="Proteomes" id="UP000233551"/>
    </source>
</evidence>
<dbReference type="InterPro" id="IPR051809">
    <property type="entry name" value="Plant_receptor-like_S/T_kinase"/>
</dbReference>
<dbReference type="GO" id="GO:0016020">
    <property type="term" value="C:membrane"/>
    <property type="evidence" value="ECO:0007669"/>
    <property type="project" value="UniProtKB-SubCell"/>
</dbReference>
<keyword evidence="3" id="KW-0812">Transmembrane</keyword>
<keyword evidence="6" id="KW-0472">Membrane</keyword>
<dbReference type="Proteomes" id="UP000233551">
    <property type="component" value="Unassembled WGS sequence"/>
</dbReference>
<dbReference type="InterPro" id="IPR000719">
    <property type="entry name" value="Prot_kinase_dom"/>
</dbReference>
<evidence type="ECO:0000256" key="1">
    <source>
        <dbReference type="ARBA" id="ARBA00004370"/>
    </source>
</evidence>
<dbReference type="InterPro" id="IPR001245">
    <property type="entry name" value="Ser-Thr/Tyr_kinase_cat_dom"/>
</dbReference>
<dbReference type="Pfam" id="PF07714">
    <property type="entry name" value="PK_Tyr_Ser-Thr"/>
    <property type="match status" value="1"/>
</dbReference>
<evidence type="ECO:0000256" key="3">
    <source>
        <dbReference type="ARBA" id="ARBA00022692"/>
    </source>
</evidence>
<feature type="domain" description="Protein kinase" evidence="7">
    <location>
        <begin position="1"/>
        <end position="88"/>
    </location>
</feature>
<keyword evidence="9" id="KW-1185">Reference proteome</keyword>
<evidence type="ECO:0000313" key="8">
    <source>
        <dbReference type="EMBL" id="PKH93206.1"/>
    </source>
</evidence>
<dbReference type="PROSITE" id="PS50011">
    <property type="entry name" value="PROTEIN_KINASE_DOM"/>
    <property type="match status" value="1"/>
</dbReference>
<comment type="subcellular location">
    <subcellularLocation>
        <location evidence="1">Membrane</location>
    </subcellularLocation>
</comment>
<dbReference type="Gene3D" id="1.10.510.10">
    <property type="entry name" value="Transferase(Phosphotransferase) domain 1"/>
    <property type="match status" value="1"/>
</dbReference>
<gene>
    <name evidence="8" type="ORF">CRG98_049841</name>
</gene>
<proteinExistence type="predicted"/>
<organism evidence="8 9">
    <name type="scientific">Punica granatum</name>
    <name type="common">Pomegranate</name>
    <dbReference type="NCBI Taxonomy" id="22663"/>
    <lineage>
        <taxon>Eukaryota</taxon>
        <taxon>Viridiplantae</taxon>
        <taxon>Streptophyta</taxon>
        <taxon>Embryophyta</taxon>
        <taxon>Tracheophyta</taxon>
        <taxon>Spermatophyta</taxon>
        <taxon>Magnoliopsida</taxon>
        <taxon>eudicotyledons</taxon>
        <taxon>Gunneridae</taxon>
        <taxon>Pentapetalae</taxon>
        <taxon>rosids</taxon>
        <taxon>malvids</taxon>
        <taxon>Myrtales</taxon>
        <taxon>Lythraceae</taxon>
        <taxon>Punica</taxon>
    </lineage>
</organism>
<keyword evidence="2" id="KW-0433">Leucine-rich repeat</keyword>
<dbReference type="SUPFAM" id="SSF56112">
    <property type="entry name" value="Protein kinase-like (PK-like)"/>
    <property type="match status" value="1"/>
</dbReference>
<dbReference type="GO" id="GO:0004672">
    <property type="term" value="F:protein kinase activity"/>
    <property type="evidence" value="ECO:0007669"/>
    <property type="project" value="InterPro"/>
</dbReference>
<dbReference type="EMBL" id="PGOL01043220">
    <property type="protein sequence ID" value="PKH93206.1"/>
    <property type="molecule type" value="Genomic_DNA"/>
</dbReference>
<name>A0A2I0H2F6_PUNGR</name>
<dbReference type="PANTHER" id="PTHR27008">
    <property type="entry name" value="OS04G0122200 PROTEIN"/>
    <property type="match status" value="1"/>
</dbReference>
<evidence type="ECO:0000256" key="5">
    <source>
        <dbReference type="ARBA" id="ARBA00022989"/>
    </source>
</evidence>
<dbReference type="InterPro" id="IPR011009">
    <property type="entry name" value="Kinase-like_dom_sf"/>
</dbReference>
<reference evidence="8 9" key="1">
    <citation type="submission" date="2017-11" db="EMBL/GenBank/DDBJ databases">
        <title>De-novo sequencing of pomegranate (Punica granatum L.) genome.</title>
        <authorList>
            <person name="Akparov Z."/>
            <person name="Amiraslanov A."/>
            <person name="Hajiyeva S."/>
            <person name="Abbasov M."/>
            <person name="Kaur K."/>
            <person name="Hamwieh A."/>
            <person name="Solovyev V."/>
            <person name="Salamov A."/>
            <person name="Braich B."/>
            <person name="Kosarev P."/>
            <person name="Mahmoud A."/>
            <person name="Hajiyev E."/>
            <person name="Babayeva S."/>
            <person name="Izzatullayeva V."/>
            <person name="Mammadov A."/>
            <person name="Mammadov A."/>
            <person name="Sharifova S."/>
            <person name="Ojaghi J."/>
            <person name="Eynullazada K."/>
            <person name="Bayramov B."/>
            <person name="Abdulazimova A."/>
            <person name="Shahmuradov I."/>
        </authorList>
    </citation>
    <scope>NUCLEOTIDE SEQUENCE [LARGE SCALE GENOMIC DNA]</scope>
    <source>
        <strain evidence="9">cv. AG2017</strain>
        <tissue evidence="8">Leaf</tissue>
    </source>
</reference>
<protein>
    <recommendedName>
        <fullName evidence="7">Protein kinase domain-containing protein</fullName>
    </recommendedName>
</protein>